<evidence type="ECO:0000313" key="6">
    <source>
        <dbReference type="EMBL" id="KKF93293.1"/>
    </source>
</evidence>
<keyword evidence="3" id="KW-0472">Membrane</keyword>
<dbReference type="AlphaFoldDB" id="A0A0F8BLL7"/>
<keyword evidence="2 6" id="KW-0436">Ligase</keyword>
<comment type="caution">
    <text evidence="6">The sequence shown here is derived from an EMBL/GenBank/DDBJ whole genome shotgun (WGS) entry which is preliminary data.</text>
</comment>
<dbReference type="EC" id="6.2.1.12" evidence="6"/>
<dbReference type="CDD" id="cd05911">
    <property type="entry name" value="Firefly_Luc_like"/>
    <property type="match status" value="1"/>
</dbReference>
<dbReference type="GO" id="GO:0016207">
    <property type="term" value="F:4-coumarate-CoA ligase activity"/>
    <property type="evidence" value="ECO:0007669"/>
    <property type="project" value="UniProtKB-EC"/>
</dbReference>
<dbReference type="Gene3D" id="3.30.300.30">
    <property type="match status" value="1"/>
</dbReference>
<reference evidence="6 7" key="1">
    <citation type="submission" date="2015-04" db="EMBL/GenBank/DDBJ databases">
        <title>Genome sequence of Ceratocystis platani, a major pathogen of plane trees.</title>
        <authorList>
            <person name="Belbahri L."/>
        </authorList>
    </citation>
    <scope>NUCLEOTIDE SEQUENCE [LARGE SCALE GENOMIC DNA]</scope>
    <source>
        <strain evidence="6 7">CFO</strain>
    </source>
</reference>
<keyword evidence="3" id="KW-1133">Transmembrane helix</keyword>
<feature type="domain" description="AMP-binding enzyme C-terminal" evidence="5">
    <location>
        <begin position="442"/>
        <end position="522"/>
    </location>
</feature>
<comment type="similarity">
    <text evidence="1">Belongs to the ATP-dependent AMP-binding enzyme family.</text>
</comment>
<evidence type="ECO:0000256" key="3">
    <source>
        <dbReference type="SAM" id="Phobius"/>
    </source>
</evidence>
<dbReference type="Proteomes" id="UP000034841">
    <property type="component" value="Unassembled WGS sequence"/>
</dbReference>
<dbReference type="EMBL" id="LBBL01000257">
    <property type="protein sequence ID" value="KKF93293.1"/>
    <property type="molecule type" value="Genomic_DNA"/>
</dbReference>
<evidence type="ECO:0000256" key="2">
    <source>
        <dbReference type="ARBA" id="ARBA00022598"/>
    </source>
</evidence>
<dbReference type="OrthoDB" id="6509636at2759"/>
<evidence type="ECO:0000259" key="4">
    <source>
        <dbReference type="Pfam" id="PF00501"/>
    </source>
</evidence>
<dbReference type="InterPro" id="IPR042099">
    <property type="entry name" value="ANL_N_sf"/>
</dbReference>
<dbReference type="InterPro" id="IPR025110">
    <property type="entry name" value="AMP-bd_C"/>
</dbReference>
<keyword evidence="7" id="KW-1185">Reference proteome</keyword>
<dbReference type="Pfam" id="PF13193">
    <property type="entry name" value="AMP-binding_C"/>
    <property type="match status" value="1"/>
</dbReference>
<dbReference type="SUPFAM" id="SSF56801">
    <property type="entry name" value="Acetyl-CoA synthetase-like"/>
    <property type="match status" value="1"/>
</dbReference>
<evidence type="ECO:0000256" key="1">
    <source>
        <dbReference type="ARBA" id="ARBA00006432"/>
    </source>
</evidence>
<dbReference type="InterPro" id="IPR045851">
    <property type="entry name" value="AMP-bd_C_sf"/>
</dbReference>
<organism evidence="6 7">
    <name type="scientific">Ceratocystis fimbriata f. sp. platani</name>
    <dbReference type="NCBI Taxonomy" id="88771"/>
    <lineage>
        <taxon>Eukaryota</taxon>
        <taxon>Fungi</taxon>
        <taxon>Dikarya</taxon>
        <taxon>Ascomycota</taxon>
        <taxon>Pezizomycotina</taxon>
        <taxon>Sordariomycetes</taxon>
        <taxon>Hypocreomycetidae</taxon>
        <taxon>Microascales</taxon>
        <taxon>Ceratocystidaceae</taxon>
        <taxon>Ceratocystis</taxon>
    </lineage>
</organism>
<protein>
    <submittedName>
        <fullName evidence="6">4-coumarate--CoA ligase</fullName>
        <ecNumber evidence="6">6.2.1.12</ecNumber>
    </submittedName>
</protein>
<sequence>MPFKSPYPEVDIPEVDLWSYFFDRPQSRQPEDRKLFIDPQAKRAYTFSDCHNLSLSLGKALKSTFDLPKGSRIGFFAPNNVDTPITTWAVLWAGYVACPANPQYTVAELVHQLTDAKVQAIITVKQLLPTATAAAKKAGLAPDRIILMGHERDDKTRHWTDLKAAKPDTIAREPVSHNDLAFVVYSSGTTGLPKGVALTHRNIVANLLQHSVFDWYLLYPSRDSTLSILPFYHIFGLVVVMFGASFSGIPVYIIGRFDLETACKLIQEHRISVLFVPPPIILGLTKSPVVSKYDLRSLRWITSGAAPLTRELAEGLWNRLKVGTKQGYGLSETSPVICTQMPDEWGKFVGSVGQLAPNVEAKIVDENGKEVPNGTPGEFLVKGPNVFSGYLNRPELNTEVFTEDGFFKTGDVVYKTDLDVIYVTDRAKELIKYKGFQVAPAELEGLLVDRAEIIDACVIGVMDHSQATEVPRAYLVARPGTEPSDALTAEISTWLASKVAPYKKLRGGIRWIKEVPKSPSGKIMRRIVKEWAKKEETEAKL</sequence>
<gene>
    <name evidence="6" type="primary">4CL</name>
    <name evidence="6" type="ORF">CFO_g4349</name>
</gene>
<evidence type="ECO:0000313" key="7">
    <source>
        <dbReference type="Proteomes" id="UP000034841"/>
    </source>
</evidence>
<dbReference type="Gene3D" id="3.40.50.12780">
    <property type="entry name" value="N-terminal domain of ligase-like"/>
    <property type="match status" value="1"/>
</dbReference>
<dbReference type="PROSITE" id="PS00455">
    <property type="entry name" value="AMP_BINDING"/>
    <property type="match status" value="1"/>
</dbReference>
<feature type="domain" description="AMP-dependent synthetase/ligase" evidence="4">
    <location>
        <begin position="25"/>
        <end position="391"/>
    </location>
</feature>
<dbReference type="InterPro" id="IPR000873">
    <property type="entry name" value="AMP-dep_synth/lig_dom"/>
</dbReference>
<keyword evidence="3" id="KW-0812">Transmembrane</keyword>
<dbReference type="PANTHER" id="PTHR24096:SF149">
    <property type="entry name" value="AMP-BINDING DOMAIN-CONTAINING PROTEIN-RELATED"/>
    <property type="match status" value="1"/>
</dbReference>
<evidence type="ECO:0000259" key="5">
    <source>
        <dbReference type="Pfam" id="PF13193"/>
    </source>
</evidence>
<proteinExistence type="inferred from homology"/>
<feature type="transmembrane region" description="Helical" evidence="3">
    <location>
        <begin position="231"/>
        <end position="254"/>
    </location>
</feature>
<dbReference type="Pfam" id="PF00501">
    <property type="entry name" value="AMP-binding"/>
    <property type="match status" value="1"/>
</dbReference>
<dbReference type="InterPro" id="IPR020845">
    <property type="entry name" value="AMP-binding_CS"/>
</dbReference>
<accession>A0A0F8BLL7</accession>
<name>A0A0F8BLL7_CERFI</name>
<dbReference type="PANTHER" id="PTHR24096">
    <property type="entry name" value="LONG-CHAIN-FATTY-ACID--COA LIGASE"/>
    <property type="match status" value="1"/>
</dbReference>